<sequence length="39" mass="4370">MTTPRIDLLGEELRGYFVPNNPCFVLLGWYFPPVSGGVN</sequence>
<protein>
    <submittedName>
        <fullName evidence="1">Uncharacterized protein</fullName>
    </submittedName>
</protein>
<dbReference type="Proteomes" id="UP000320055">
    <property type="component" value="Unassembled WGS sequence"/>
</dbReference>
<accession>A0A563W0F4</accession>
<proteinExistence type="predicted"/>
<keyword evidence="2" id="KW-1185">Reference proteome</keyword>
<gene>
    <name evidence="1" type="ORF">H1P_5610001</name>
</gene>
<organism evidence="1 2">
    <name type="scientific">Hyella patelloides LEGE 07179</name>
    <dbReference type="NCBI Taxonomy" id="945734"/>
    <lineage>
        <taxon>Bacteria</taxon>
        <taxon>Bacillati</taxon>
        <taxon>Cyanobacteriota</taxon>
        <taxon>Cyanophyceae</taxon>
        <taxon>Pleurocapsales</taxon>
        <taxon>Hyellaceae</taxon>
        <taxon>Hyella</taxon>
    </lineage>
</organism>
<dbReference type="EMBL" id="CAACVJ010000514">
    <property type="protein sequence ID" value="VEP17188.1"/>
    <property type="molecule type" value="Genomic_DNA"/>
</dbReference>
<name>A0A563W0F4_9CYAN</name>
<dbReference type="AlphaFoldDB" id="A0A563W0F4"/>
<evidence type="ECO:0000313" key="2">
    <source>
        <dbReference type="Proteomes" id="UP000320055"/>
    </source>
</evidence>
<evidence type="ECO:0000313" key="1">
    <source>
        <dbReference type="EMBL" id="VEP17188.1"/>
    </source>
</evidence>
<reference evidence="1 2" key="1">
    <citation type="submission" date="2019-01" db="EMBL/GenBank/DDBJ databases">
        <authorList>
            <person name="Brito A."/>
        </authorList>
    </citation>
    <scope>NUCLEOTIDE SEQUENCE [LARGE SCALE GENOMIC DNA]</scope>
    <source>
        <strain evidence="1">1</strain>
    </source>
</reference>